<keyword evidence="3 6" id="KW-0812">Transmembrane</keyword>
<evidence type="ECO:0000256" key="3">
    <source>
        <dbReference type="ARBA" id="ARBA00022692"/>
    </source>
</evidence>
<keyword evidence="4 6" id="KW-1133">Transmembrane helix</keyword>
<dbReference type="OrthoDB" id="9801356at2"/>
<dbReference type="EMBL" id="JMSZ01000016">
    <property type="protein sequence ID" value="KDE40237.1"/>
    <property type="molecule type" value="Genomic_DNA"/>
</dbReference>
<feature type="transmembrane region" description="Helical" evidence="6">
    <location>
        <begin position="132"/>
        <end position="153"/>
    </location>
</feature>
<comment type="subcellular location">
    <subcellularLocation>
        <location evidence="1 6">Membrane</location>
        <topology evidence="1 6">Multi-pass membrane protein</topology>
    </subcellularLocation>
</comment>
<dbReference type="RefSeq" id="WP_036544253.1">
    <property type="nucleotide sequence ID" value="NZ_JBKBNO010000001.1"/>
</dbReference>
<evidence type="ECO:0000256" key="5">
    <source>
        <dbReference type="ARBA" id="ARBA00023136"/>
    </source>
</evidence>
<protein>
    <recommendedName>
        <fullName evidence="6">GDT1 family protein</fullName>
    </recommendedName>
</protein>
<gene>
    <name evidence="7" type="ORF">ADINL_0829</name>
</gene>
<dbReference type="AlphaFoldDB" id="A0A063Y720"/>
<evidence type="ECO:0000256" key="1">
    <source>
        <dbReference type="ARBA" id="ARBA00004141"/>
    </source>
</evidence>
<dbReference type="InterPro" id="IPR001727">
    <property type="entry name" value="GDT1-like"/>
</dbReference>
<evidence type="ECO:0000313" key="8">
    <source>
        <dbReference type="Proteomes" id="UP000027318"/>
    </source>
</evidence>
<sequence>MDAFLFSALAVAIAEVGDKTQLLSLLLIAKFRKPWPIIFGVTLATLLNHAVTAYLGGWLSTFLSGPWFQGVIALSFLAMALWVLIPDTQDDSDGRLVKYGAFLTTLVLFSLAEIGDKTQVATLMLAVRFESVVAVTLGTTLGMLLANVPVIFAGDWALKRLRLEWFRWAAAFLFASMGVWMLLHLLWS</sequence>
<feature type="transmembrane region" description="Helical" evidence="6">
    <location>
        <begin position="67"/>
        <end position="84"/>
    </location>
</feature>
<dbReference type="Proteomes" id="UP000027318">
    <property type="component" value="Unassembled WGS sequence"/>
</dbReference>
<feature type="transmembrane region" description="Helical" evidence="6">
    <location>
        <begin position="35"/>
        <end position="55"/>
    </location>
</feature>
<name>A0A063Y720_9GAMM</name>
<keyword evidence="8" id="KW-1185">Reference proteome</keyword>
<dbReference type="STRING" id="267850.ADINL_0829"/>
<dbReference type="PANTHER" id="PTHR12608:SF1">
    <property type="entry name" value="TRANSMEMBRANE PROTEIN 165"/>
    <property type="match status" value="1"/>
</dbReference>
<evidence type="ECO:0000256" key="2">
    <source>
        <dbReference type="ARBA" id="ARBA00009190"/>
    </source>
</evidence>
<dbReference type="GO" id="GO:0016020">
    <property type="term" value="C:membrane"/>
    <property type="evidence" value="ECO:0007669"/>
    <property type="project" value="UniProtKB-SubCell"/>
</dbReference>
<feature type="transmembrane region" description="Helical" evidence="6">
    <location>
        <begin position="165"/>
        <end position="187"/>
    </location>
</feature>
<comment type="caution">
    <text evidence="7">The sequence shown here is derived from an EMBL/GenBank/DDBJ whole genome shotgun (WGS) entry which is preliminary data.</text>
</comment>
<keyword evidence="5 6" id="KW-0472">Membrane</keyword>
<evidence type="ECO:0000256" key="6">
    <source>
        <dbReference type="RuleBase" id="RU365102"/>
    </source>
</evidence>
<comment type="similarity">
    <text evidence="2 6">Belongs to the GDT1 family.</text>
</comment>
<reference evidence="7 8" key="1">
    <citation type="journal article" date="2005" name="Int. J. Syst. Evol. Microbiol.">
        <title>Nitrincola lacisaponensis gen. nov., sp. nov., a novel alkaliphilic bacterium isolated from an alkaline, saline lake.</title>
        <authorList>
            <person name="Dimitriu P.A."/>
            <person name="Shukla S.K."/>
            <person name="Conradt J."/>
            <person name="Marquez M.C."/>
            <person name="Ventosa A."/>
            <person name="Maglia A."/>
            <person name="Peyton B.M."/>
            <person name="Pinkart H.C."/>
            <person name="Mormile M.R."/>
        </authorList>
    </citation>
    <scope>NUCLEOTIDE SEQUENCE [LARGE SCALE GENOMIC DNA]</scope>
    <source>
        <strain evidence="7 8">4CA</strain>
    </source>
</reference>
<dbReference type="Pfam" id="PF01169">
    <property type="entry name" value="GDT1"/>
    <property type="match status" value="2"/>
</dbReference>
<dbReference type="PATRIC" id="fig|267850.7.peg.823"/>
<organism evidence="7 8">
    <name type="scientific">Nitrincola lacisaponensis</name>
    <dbReference type="NCBI Taxonomy" id="267850"/>
    <lineage>
        <taxon>Bacteria</taxon>
        <taxon>Pseudomonadati</taxon>
        <taxon>Pseudomonadota</taxon>
        <taxon>Gammaproteobacteria</taxon>
        <taxon>Oceanospirillales</taxon>
        <taxon>Oceanospirillaceae</taxon>
        <taxon>Nitrincola</taxon>
    </lineage>
</organism>
<feature type="transmembrane region" description="Helical" evidence="6">
    <location>
        <begin position="96"/>
        <end position="112"/>
    </location>
</feature>
<dbReference type="GO" id="GO:0046873">
    <property type="term" value="F:metal ion transmembrane transporter activity"/>
    <property type="evidence" value="ECO:0007669"/>
    <property type="project" value="InterPro"/>
</dbReference>
<proteinExistence type="inferred from homology"/>
<accession>A0A063Y720</accession>
<dbReference type="PANTHER" id="PTHR12608">
    <property type="entry name" value="TRANSMEMBRANE PROTEIN HTP-1 RELATED"/>
    <property type="match status" value="1"/>
</dbReference>
<evidence type="ECO:0000256" key="4">
    <source>
        <dbReference type="ARBA" id="ARBA00022989"/>
    </source>
</evidence>
<evidence type="ECO:0000313" key="7">
    <source>
        <dbReference type="EMBL" id="KDE40237.1"/>
    </source>
</evidence>